<comment type="caution">
    <text evidence="2">The sequence shown here is derived from an EMBL/GenBank/DDBJ whole genome shotgun (WGS) entry which is preliminary data.</text>
</comment>
<dbReference type="Proteomes" id="UP000265520">
    <property type="component" value="Unassembled WGS sequence"/>
</dbReference>
<reference evidence="2 3" key="1">
    <citation type="journal article" date="2018" name="Front. Plant Sci.">
        <title>Red Clover (Trifolium pratense) and Zigzag Clover (T. medium) - A Picture of Genomic Similarities and Differences.</title>
        <authorList>
            <person name="Dluhosova J."/>
            <person name="Istvanek J."/>
            <person name="Nedelnik J."/>
            <person name="Repkova J."/>
        </authorList>
    </citation>
    <scope>NUCLEOTIDE SEQUENCE [LARGE SCALE GENOMIC DNA]</scope>
    <source>
        <strain evidence="3">cv. 10/8</strain>
        <tissue evidence="2">Leaf</tissue>
    </source>
</reference>
<organism evidence="2 3">
    <name type="scientific">Trifolium medium</name>
    <dbReference type="NCBI Taxonomy" id="97028"/>
    <lineage>
        <taxon>Eukaryota</taxon>
        <taxon>Viridiplantae</taxon>
        <taxon>Streptophyta</taxon>
        <taxon>Embryophyta</taxon>
        <taxon>Tracheophyta</taxon>
        <taxon>Spermatophyta</taxon>
        <taxon>Magnoliopsida</taxon>
        <taxon>eudicotyledons</taxon>
        <taxon>Gunneridae</taxon>
        <taxon>Pentapetalae</taxon>
        <taxon>rosids</taxon>
        <taxon>fabids</taxon>
        <taxon>Fabales</taxon>
        <taxon>Fabaceae</taxon>
        <taxon>Papilionoideae</taxon>
        <taxon>50 kb inversion clade</taxon>
        <taxon>NPAAA clade</taxon>
        <taxon>Hologalegina</taxon>
        <taxon>IRL clade</taxon>
        <taxon>Trifolieae</taxon>
        <taxon>Trifolium</taxon>
    </lineage>
</organism>
<evidence type="ECO:0000313" key="3">
    <source>
        <dbReference type="Proteomes" id="UP000265520"/>
    </source>
</evidence>
<feature type="non-terminal residue" evidence="2">
    <location>
        <position position="30"/>
    </location>
</feature>
<evidence type="ECO:0000313" key="2">
    <source>
        <dbReference type="EMBL" id="MCI61246.1"/>
    </source>
</evidence>
<proteinExistence type="predicted"/>
<sequence>MRSDKSGKLPPKPRLPVGGGGHCGAACSAS</sequence>
<protein>
    <submittedName>
        <fullName evidence="2">Uncharacterized protein</fullName>
    </submittedName>
</protein>
<keyword evidence="3" id="KW-1185">Reference proteome</keyword>
<evidence type="ECO:0000256" key="1">
    <source>
        <dbReference type="SAM" id="MobiDB-lite"/>
    </source>
</evidence>
<feature type="region of interest" description="Disordered" evidence="1">
    <location>
        <begin position="1"/>
        <end position="30"/>
    </location>
</feature>
<accession>A0A392TM86</accession>
<dbReference type="EMBL" id="LXQA010596120">
    <property type="protein sequence ID" value="MCI61246.1"/>
    <property type="molecule type" value="Genomic_DNA"/>
</dbReference>
<name>A0A392TM86_9FABA</name>
<dbReference type="AlphaFoldDB" id="A0A392TM86"/>